<dbReference type="PANTHER" id="PTHR43656:SF5">
    <property type="entry name" value="NADH:FLAVIN OXIDOREDUCTASE_NADH OXIDASE N-TERMINAL DOMAIN-CONTAINING PROTEIN"/>
    <property type="match status" value="1"/>
</dbReference>
<keyword evidence="4" id="KW-0560">Oxidoreductase</keyword>
<dbReference type="Proteomes" id="UP001498421">
    <property type="component" value="Unassembled WGS sequence"/>
</dbReference>
<evidence type="ECO:0000313" key="6">
    <source>
        <dbReference type="EMBL" id="KAK7425315.1"/>
    </source>
</evidence>
<comment type="caution">
    <text evidence="6">The sequence shown here is derived from an EMBL/GenBank/DDBJ whole genome shotgun (WGS) entry which is preliminary data.</text>
</comment>
<comment type="similarity">
    <text evidence="1">Belongs to the NADH:flavin oxidoreductase/NADH oxidase family.</text>
</comment>
<name>A0ABR1HWR7_9HYPO</name>
<dbReference type="Gene3D" id="3.20.20.70">
    <property type="entry name" value="Aldolase class I"/>
    <property type="match status" value="1"/>
</dbReference>
<keyword evidence="3" id="KW-0288">FMN</keyword>
<dbReference type="PANTHER" id="PTHR43656">
    <property type="entry name" value="BINDING OXIDOREDUCTASE, PUTATIVE (AFU_ORTHOLOGUE AFUA_2G08260)-RELATED"/>
    <property type="match status" value="1"/>
</dbReference>
<evidence type="ECO:0000256" key="2">
    <source>
        <dbReference type="ARBA" id="ARBA00022630"/>
    </source>
</evidence>
<dbReference type="SUPFAM" id="SSF51395">
    <property type="entry name" value="FMN-linked oxidoreductases"/>
    <property type="match status" value="1"/>
</dbReference>
<reference evidence="6 7" key="1">
    <citation type="journal article" date="2025" name="Microbiol. Resour. Announc.">
        <title>Draft genome sequences for Neonectria magnoliae and Neonectria punicea, canker pathogens of Liriodendron tulipifera and Acer saccharum in West Virginia.</title>
        <authorList>
            <person name="Petronek H.M."/>
            <person name="Kasson M.T."/>
            <person name="Metheny A.M."/>
            <person name="Stauder C.M."/>
            <person name="Lovett B."/>
            <person name="Lynch S.C."/>
            <person name="Garnas J.R."/>
            <person name="Kasson L.R."/>
            <person name="Stajich J.E."/>
        </authorList>
    </citation>
    <scope>NUCLEOTIDE SEQUENCE [LARGE SCALE GENOMIC DNA]</scope>
    <source>
        <strain evidence="6 7">NRRL 64651</strain>
    </source>
</reference>
<gene>
    <name evidence="6" type="ORF">QQZ08_008212</name>
</gene>
<dbReference type="EMBL" id="JAZAVK010000084">
    <property type="protein sequence ID" value="KAK7425315.1"/>
    <property type="molecule type" value="Genomic_DNA"/>
</dbReference>
<protein>
    <recommendedName>
        <fullName evidence="5">NADH:flavin oxidoreductase/NADH oxidase N-terminal domain-containing protein</fullName>
    </recommendedName>
</protein>
<evidence type="ECO:0000259" key="5">
    <source>
        <dbReference type="Pfam" id="PF00724"/>
    </source>
</evidence>
<evidence type="ECO:0000256" key="4">
    <source>
        <dbReference type="ARBA" id="ARBA00023002"/>
    </source>
</evidence>
<organism evidence="6 7">
    <name type="scientific">Neonectria magnoliae</name>
    <dbReference type="NCBI Taxonomy" id="2732573"/>
    <lineage>
        <taxon>Eukaryota</taxon>
        <taxon>Fungi</taxon>
        <taxon>Dikarya</taxon>
        <taxon>Ascomycota</taxon>
        <taxon>Pezizomycotina</taxon>
        <taxon>Sordariomycetes</taxon>
        <taxon>Hypocreomycetidae</taxon>
        <taxon>Hypocreales</taxon>
        <taxon>Nectriaceae</taxon>
        <taxon>Neonectria</taxon>
    </lineage>
</organism>
<accession>A0ABR1HWR7</accession>
<proteinExistence type="inferred from homology"/>
<evidence type="ECO:0000313" key="7">
    <source>
        <dbReference type="Proteomes" id="UP001498421"/>
    </source>
</evidence>
<keyword evidence="2" id="KW-0285">Flavoprotein</keyword>
<feature type="domain" description="NADH:flavin oxidoreductase/NADH oxidase N-terminal" evidence="5">
    <location>
        <begin position="33"/>
        <end position="109"/>
    </location>
</feature>
<dbReference type="InterPro" id="IPR013785">
    <property type="entry name" value="Aldolase_TIM"/>
</dbReference>
<dbReference type="Pfam" id="PF00724">
    <property type="entry name" value="Oxidored_FMN"/>
    <property type="match status" value="1"/>
</dbReference>
<keyword evidence="7" id="KW-1185">Reference proteome</keyword>
<evidence type="ECO:0000256" key="1">
    <source>
        <dbReference type="ARBA" id="ARBA00005979"/>
    </source>
</evidence>
<evidence type="ECO:0000256" key="3">
    <source>
        <dbReference type="ARBA" id="ARBA00022643"/>
    </source>
</evidence>
<sequence length="236" mass="25952">MAENLSTWDPKVFESRGIPTEELINLYHRFAKPRAATGADIVRITTGFALAAEYLDKEGFDEIQLHAALGFLLAQCLSHSTNHRTDRYGGTLANRARLILEIAAHIRQRTFPGPILDIEINSVEFQEHGHESSAPFWESAGFDFVELSGDTYEQLAFGHKKESTLACDAFFIEFAEVVVASRKTIRAYITGGLRSAAAMVAALDVVDGVGIGKPTTQEDKNLELYGYPDLTGDVLS</sequence>
<dbReference type="InterPro" id="IPR001155">
    <property type="entry name" value="OxRdtase_FMN_N"/>
</dbReference>
<dbReference type="InterPro" id="IPR051799">
    <property type="entry name" value="NADH_flavin_oxidoreductase"/>
</dbReference>